<keyword evidence="1" id="KW-0732">Signal</keyword>
<dbReference type="InterPro" id="IPR026341">
    <property type="entry name" value="T9SS_type_B"/>
</dbReference>
<evidence type="ECO:0000256" key="1">
    <source>
        <dbReference type="SAM" id="SignalP"/>
    </source>
</evidence>
<dbReference type="InterPro" id="IPR035986">
    <property type="entry name" value="PKD_dom_sf"/>
</dbReference>
<dbReference type="InterPro" id="IPR049419">
    <property type="entry name" value="Reelin_subrepeat-B"/>
</dbReference>
<dbReference type="Pfam" id="PF18911">
    <property type="entry name" value="PKD_4"/>
    <property type="match status" value="1"/>
</dbReference>
<dbReference type="OrthoDB" id="1652165at2"/>
<dbReference type="eggNOG" id="COG3291">
    <property type="taxonomic scope" value="Bacteria"/>
</dbReference>
<dbReference type="Proteomes" id="UP000007463">
    <property type="component" value="Chromosome"/>
</dbReference>
<sequence length="1121" mass="117063" precursor="true">MKTILFLMCLLGSITGFSQTCTVTIAGPNPLQVCPGTSITLTATGTVTQANQAFDFNNNALPAGWSTSGTANYGVLCGNSLDNTPYFWASTAAGTPQITSDNFDVCSGGTIDFDMKYAVQGGGVPCEGPDEQDEGVSIQYSIDGGATWIEFVYFSPWGFQLPANPGGNNSINGATAYTNWSNFSIPIPPGATTTNTMFRWIQVNSSGGCCDNWGLDNIFINAGPCLTTNVGWDIPGSNTPSSNTITIPIYSDTVIVAGLYDPNGVLLCQSAPLTVTILTPFINGGLDQTVCAGGSVTLAGVTGTNFVWDNGGVDGVPFTPATTQTYTVNGIGLNGCPATDQVLVTVNPANVYTVSYPNPAYCIDAADPSATLSTPLAGAYSIAPATMNINANTGVLDLSTSTTTTSQLYTITFTPSVPCYLPTTTTVTVNALPTVNAGNDIAVCDGAQVTLTATGTAANYGWDQGVPANGSSVTPPLGVTTYTATGTSAQGCINTDSRIVTVNPLPTATITGNTTLCLNSPQPTVTFTGANGTAPYTFSYSYNNGAAIQVVSNAAGVATISIPTNVPGSHVYDLISVQDASSTTCLNLQQGSVTVVVNDLPTATIAGDVTICQFSNQPQVTFTGGNTVGPYTFTYTLNGGAPQTVSTPAGSNNATINAPTNVVGNFVYQLISVQDASSTACSANQAGTATIIINPLPTATIAGAVSLCLNEPQPVVTFQGLNGVAPFIFTYSLNGGANQTISSNTGQATISVPTNVAGDFNYQLISVQESSISGCTNAVGNTILVRVWDLPIVSAGIDYPVCEGFSTTLNGQGAVSYVWDNSVTDGVAFVPQNTSNYTVIGTDVNGCKNTDVIHVTVVPTPQINFSATNLAGCSPLITTLTNQSTGNLNDCQWTLSDGSQYFGCGSINLELMNPGCYDVTLTVFTPEGCTNTGTQSNLLCVYPNPIAGFNLTPDVVETSNTFVNFFNDSYGAVDYQWDFSDGSYSNLENPTHEFPGVEAGYYEVILVAINSDGCTDTVSKTVQVKEDLIYYVPNAFSPDGDEFNHVFKPVLTSGFDVKSYHLQIFNRWGQLVFESLDYEVGWDGTFDGQTTMDGTYSWKIKVKSRSNDKKVELGGHVVLIK</sequence>
<dbReference type="Gene3D" id="2.60.40.10">
    <property type="entry name" value="Immunoglobulins"/>
    <property type="match status" value="2"/>
</dbReference>
<dbReference type="NCBIfam" id="TIGR04131">
    <property type="entry name" value="Bac_Flav_CTERM"/>
    <property type="match status" value="1"/>
</dbReference>
<dbReference type="AlphaFoldDB" id="F2IIM9"/>
<proteinExistence type="predicted"/>
<dbReference type="EMBL" id="CP002542">
    <property type="protein sequence ID" value="AEA45991.1"/>
    <property type="molecule type" value="Genomic_DNA"/>
</dbReference>
<keyword evidence="4" id="KW-1185">Reference proteome</keyword>
<feature type="signal peptide" evidence="1">
    <location>
        <begin position="1"/>
        <end position="18"/>
    </location>
</feature>
<reference evidence="4" key="2">
    <citation type="submission" date="2011-02" db="EMBL/GenBank/DDBJ databases">
        <title>The complete genome of Fluviicola taffensis DSM 16823.</title>
        <authorList>
            <consortium name="US DOE Joint Genome Institute (JGI-PGF)"/>
            <person name="Lucas S."/>
            <person name="Copeland A."/>
            <person name="Lapidus A."/>
            <person name="Bruce D."/>
            <person name="Goodwin L."/>
            <person name="Pitluck S."/>
            <person name="Kyrpides N."/>
            <person name="Mavromatis K."/>
            <person name="Ivanova N."/>
            <person name="Mikhailova N."/>
            <person name="Pagani I."/>
            <person name="Chertkov O."/>
            <person name="Detter J.C."/>
            <person name="Han C."/>
            <person name="Tapia R."/>
            <person name="Land M."/>
            <person name="Hauser L."/>
            <person name="Markowitz V."/>
            <person name="Cheng J.-F."/>
            <person name="Hugenholtz P."/>
            <person name="Woyke T."/>
            <person name="Wu D."/>
            <person name="Tindall B."/>
            <person name="Pomrenke H.G."/>
            <person name="Brambilla E."/>
            <person name="Klenk H.-P."/>
            <person name="Eisen J.A."/>
        </authorList>
    </citation>
    <scope>NUCLEOTIDE SEQUENCE [LARGE SCALE GENOMIC DNA]</scope>
    <source>
        <strain evidence="4">DSM 16823 / RW262 / RW262</strain>
    </source>
</reference>
<dbReference type="Gene3D" id="2.60.120.260">
    <property type="entry name" value="Galactose-binding domain-like"/>
    <property type="match status" value="1"/>
</dbReference>
<dbReference type="InterPro" id="IPR000601">
    <property type="entry name" value="PKD_dom"/>
</dbReference>
<gene>
    <name evidence="3" type="ordered locus">Fluta_4029</name>
</gene>
<feature type="chain" id="PRO_5003283749" evidence="1">
    <location>
        <begin position="19"/>
        <end position="1121"/>
    </location>
</feature>
<name>F2IIM9_FLUTR</name>
<dbReference type="SMART" id="SM00089">
    <property type="entry name" value="PKD"/>
    <property type="match status" value="2"/>
</dbReference>
<dbReference type="InterPro" id="IPR013783">
    <property type="entry name" value="Ig-like_fold"/>
</dbReference>
<evidence type="ECO:0000313" key="4">
    <source>
        <dbReference type="Proteomes" id="UP000007463"/>
    </source>
</evidence>
<accession>F2IIM9</accession>
<dbReference type="Pfam" id="PF21471">
    <property type="entry name" value="Reelin_subrepeat-B"/>
    <property type="match status" value="1"/>
</dbReference>
<feature type="domain" description="PKD" evidence="2">
    <location>
        <begin position="973"/>
        <end position="1024"/>
    </location>
</feature>
<dbReference type="HOGENOM" id="CLU_279363_0_0_10"/>
<dbReference type="InterPro" id="IPR022409">
    <property type="entry name" value="PKD/Chitinase_dom"/>
</dbReference>
<reference evidence="3 4" key="1">
    <citation type="journal article" date="2011" name="Stand. Genomic Sci.">
        <title>Complete genome sequence of the gliding freshwater bacterium Fluviicola taffensis type strain (RW262).</title>
        <authorList>
            <person name="Woyke T."/>
            <person name="Chertkov O."/>
            <person name="Lapidus A."/>
            <person name="Nolan M."/>
            <person name="Lucas S."/>
            <person name="Del Rio T.G."/>
            <person name="Tice H."/>
            <person name="Cheng J.F."/>
            <person name="Tapia R."/>
            <person name="Han C."/>
            <person name="Goodwin L."/>
            <person name="Pitluck S."/>
            <person name="Liolios K."/>
            <person name="Pagani I."/>
            <person name="Ivanova N."/>
            <person name="Huntemann M."/>
            <person name="Mavromatis K."/>
            <person name="Mikhailova N."/>
            <person name="Pati A."/>
            <person name="Chen A."/>
            <person name="Palaniappan K."/>
            <person name="Land M."/>
            <person name="Hauser L."/>
            <person name="Brambilla E.M."/>
            <person name="Rohde M."/>
            <person name="Mwirichia R."/>
            <person name="Sikorski J."/>
            <person name="Tindall B.J."/>
            <person name="Goker M."/>
            <person name="Bristow J."/>
            <person name="Eisen J.A."/>
            <person name="Markowitz V."/>
            <person name="Hugenholtz P."/>
            <person name="Klenk H.P."/>
            <person name="Kyrpides N.C."/>
        </authorList>
    </citation>
    <scope>NUCLEOTIDE SEQUENCE [LARGE SCALE GENOMIC DNA]</scope>
    <source>
        <strain evidence="4">DSM 16823 / RW262 / RW262</strain>
    </source>
</reference>
<dbReference type="SUPFAM" id="SSF49299">
    <property type="entry name" value="PKD domain"/>
    <property type="match status" value="2"/>
</dbReference>
<protein>
    <submittedName>
        <fullName evidence="3">PKD domain containing protein</fullName>
    </submittedName>
</protein>
<evidence type="ECO:0000313" key="3">
    <source>
        <dbReference type="EMBL" id="AEA45991.1"/>
    </source>
</evidence>
<dbReference type="KEGG" id="fte:Fluta_4029"/>
<dbReference type="RefSeq" id="WP_013688748.1">
    <property type="nucleotide sequence ID" value="NC_015321.1"/>
</dbReference>
<organism evidence="3 4">
    <name type="scientific">Fluviicola taffensis (strain DSM 16823 / NCIMB 13979 / RW262)</name>
    <dbReference type="NCBI Taxonomy" id="755732"/>
    <lineage>
        <taxon>Bacteria</taxon>
        <taxon>Pseudomonadati</taxon>
        <taxon>Bacteroidota</taxon>
        <taxon>Flavobacteriia</taxon>
        <taxon>Flavobacteriales</taxon>
        <taxon>Crocinitomicaceae</taxon>
        <taxon>Fluviicola</taxon>
    </lineage>
</organism>
<dbReference type="PROSITE" id="PS50093">
    <property type="entry name" value="PKD"/>
    <property type="match status" value="1"/>
</dbReference>
<dbReference type="STRING" id="755732.Fluta_4029"/>
<evidence type="ECO:0000259" key="2">
    <source>
        <dbReference type="PROSITE" id="PS50093"/>
    </source>
</evidence>
<dbReference type="Pfam" id="PF13585">
    <property type="entry name" value="CHU_C"/>
    <property type="match status" value="1"/>
</dbReference>
<dbReference type="CDD" id="cd00146">
    <property type="entry name" value="PKD"/>
    <property type="match status" value="1"/>
</dbReference>